<reference evidence="6" key="1">
    <citation type="journal article" date="2019" name="Int. J. Syst. Evol. Microbiol.">
        <title>The Global Catalogue of Microorganisms (GCM) 10K type strain sequencing project: providing services to taxonomists for standard genome sequencing and annotation.</title>
        <authorList>
            <consortium name="The Broad Institute Genomics Platform"/>
            <consortium name="The Broad Institute Genome Sequencing Center for Infectious Disease"/>
            <person name="Wu L."/>
            <person name="Ma J."/>
        </authorList>
    </citation>
    <scope>NUCLEOTIDE SEQUENCE [LARGE SCALE GENOMIC DNA]</scope>
    <source>
        <strain evidence="6">JCM 18326</strain>
    </source>
</reference>
<evidence type="ECO:0000259" key="4">
    <source>
        <dbReference type="Pfam" id="PF07228"/>
    </source>
</evidence>
<dbReference type="PANTHER" id="PTHR43156:SF9">
    <property type="entry name" value="HAMP DOMAIN-CONTAINING PROTEIN"/>
    <property type="match status" value="1"/>
</dbReference>
<protein>
    <recommendedName>
        <fullName evidence="4">PPM-type phosphatase domain-containing protein</fullName>
    </recommendedName>
</protein>
<accession>A0ABP9D1F7</accession>
<evidence type="ECO:0000256" key="2">
    <source>
        <dbReference type="SAM" id="Coils"/>
    </source>
</evidence>
<evidence type="ECO:0000256" key="3">
    <source>
        <dbReference type="SAM" id="Phobius"/>
    </source>
</evidence>
<dbReference type="Pfam" id="PF07228">
    <property type="entry name" value="SpoIIE"/>
    <property type="match status" value="1"/>
</dbReference>
<dbReference type="InterPro" id="IPR036457">
    <property type="entry name" value="PPM-type-like_dom_sf"/>
</dbReference>
<evidence type="ECO:0000313" key="5">
    <source>
        <dbReference type="EMBL" id="GAA4820626.1"/>
    </source>
</evidence>
<dbReference type="InterPro" id="IPR052016">
    <property type="entry name" value="Bact_Sigma-Reg"/>
</dbReference>
<dbReference type="InterPro" id="IPR001932">
    <property type="entry name" value="PPM-type_phosphatase-like_dom"/>
</dbReference>
<sequence>MRDQFLTLRRLSLHILFFLFTISTGTLLAQEVSSAYPPLPEGIKPTNLTPKELKEVEELKERHLKMLKRGDYKEASRCLNLIALTYWNHMKLWEAIDYYDSSLVLNEKVGNNSGIAKINNNLGMIYSDLLQFDKSYNYFYMTLKERKANKEKLGVYSALINLAVVAENLNKNKVAIEHLQEALSIAIELNDVPLMRSCYGMLSENYEKVGDMDNAKKNFELYRTFNEMVHRVKETAMEKDKDLMKLRAELAETQKEKKELELKAVKEELGLTKEELYSFETQYRDLLDTANIRDLQIALLKTEEKEKNMKLERQKELNEWHKQQTKYQRIQRNFFIVLTLLCIVVLALFWKSYQEKKSSNIALQEKQTQILEQNLLLSEKNKNIQKSINYAKRIQSGVMEPLEHLSHILPESFIFFQPCSTVSGDFYWFKEVERDGERLVLLAGVDCTGHGVPGAFVSLLGKSFLDQVVAEGIIDPDQVLLEMDYRISRALHKDSHGTMDGMDMAFCVINREKAYMEYAGAHFPLVYFQDGEVNYIKGARYSIGGYHGKGRKPHFPVHRIDITKPTRFYTYSDGYIDQFGGKKDRRFTSKRMRELLKHIHQDNSERQKELLQVNLKNWMKETSQTDDILVIGALVCSNMEQEWEGLQKHSNNRLTTS</sequence>
<dbReference type="PANTHER" id="PTHR43156">
    <property type="entry name" value="STAGE II SPORULATION PROTEIN E-RELATED"/>
    <property type="match status" value="1"/>
</dbReference>
<proteinExistence type="predicted"/>
<dbReference type="EMBL" id="BAABJX010000003">
    <property type="protein sequence ID" value="GAA4820626.1"/>
    <property type="molecule type" value="Genomic_DNA"/>
</dbReference>
<evidence type="ECO:0000256" key="1">
    <source>
        <dbReference type="ARBA" id="ARBA00022801"/>
    </source>
</evidence>
<dbReference type="InterPro" id="IPR019734">
    <property type="entry name" value="TPR_rpt"/>
</dbReference>
<dbReference type="InterPro" id="IPR011990">
    <property type="entry name" value="TPR-like_helical_dom_sf"/>
</dbReference>
<dbReference type="SUPFAM" id="SSF48452">
    <property type="entry name" value="TPR-like"/>
    <property type="match status" value="1"/>
</dbReference>
<feature type="domain" description="PPM-type phosphatase" evidence="4">
    <location>
        <begin position="440"/>
        <end position="631"/>
    </location>
</feature>
<dbReference type="Gene3D" id="3.60.40.10">
    <property type="entry name" value="PPM-type phosphatase domain"/>
    <property type="match status" value="1"/>
</dbReference>
<name>A0ABP9D1F7_9BACT</name>
<keyword evidence="3" id="KW-1133">Transmembrane helix</keyword>
<dbReference type="Proteomes" id="UP001500298">
    <property type="component" value="Unassembled WGS sequence"/>
</dbReference>
<keyword evidence="3" id="KW-0472">Membrane</keyword>
<keyword evidence="3" id="KW-0812">Transmembrane</keyword>
<dbReference type="SMART" id="SM00028">
    <property type="entry name" value="TPR"/>
    <property type="match status" value="3"/>
</dbReference>
<feature type="transmembrane region" description="Helical" evidence="3">
    <location>
        <begin position="333"/>
        <end position="350"/>
    </location>
</feature>
<organism evidence="5 6">
    <name type="scientific">Algivirga pacifica</name>
    <dbReference type="NCBI Taxonomy" id="1162670"/>
    <lineage>
        <taxon>Bacteria</taxon>
        <taxon>Pseudomonadati</taxon>
        <taxon>Bacteroidota</taxon>
        <taxon>Cytophagia</taxon>
        <taxon>Cytophagales</taxon>
        <taxon>Flammeovirgaceae</taxon>
        <taxon>Algivirga</taxon>
    </lineage>
</organism>
<dbReference type="Gene3D" id="1.25.40.10">
    <property type="entry name" value="Tetratricopeptide repeat domain"/>
    <property type="match status" value="1"/>
</dbReference>
<keyword evidence="2" id="KW-0175">Coiled coil</keyword>
<feature type="coiled-coil region" evidence="2">
    <location>
        <begin position="236"/>
        <end position="319"/>
    </location>
</feature>
<keyword evidence="6" id="KW-1185">Reference proteome</keyword>
<comment type="caution">
    <text evidence="5">The sequence shown here is derived from an EMBL/GenBank/DDBJ whole genome shotgun (WGS) entry which is preliminary data.</text>
</comment>
<dbReference type="RefSeq" id="WP_345368474.1">
    <property type="nucleotide sequence ID" value="NZ_BAABJX010000003.1"/>
</dbReference>
<keyword evidence="1" id="KW-0378">Hydrolase</keyword>
<evidence type="ECO:0000313" key="6">
    <source>
        <dbReference type="Proteomes" id="UP001500298"/>
    </source>
</evidence>
<gene>
    <name evidence="5" type="ORF">GCM10023331_01230</name>
</gene>